<dbReference type="EMBL" id="HG529591">
    <property type="protein sequence ID" value="CDI53770.1"/>
    <property type="molecule type" value="Genomic_DNA"/>
</dbReference>
<dbReference type="AlphaFoldDB" id="A0A077QUR7"/>
<organism evidence="2">
    <name type="scientific">Melanopsichium pennsylvanicum 4</name>
    <dbReference type="NCBI Taxonomy" id="1398559"/>
    <lineage>
        <taxon>Eukaryota</taxon>
        <taxon>Fungi</taxon>
        <taxon>Dikarya</taxon>
        <taxon>Basidiomycota</taxon>
        <taxon>Ustilaginomycotina</taxon>
        <taxon>Ustilaginomycetes</taxon>
        <taxon>Ustilaginales</taxon>
        <taxon>Ustilaginaceae</taxon>
        <taxon>Melanopsichium</taxon>
    </lineage>
</organism>
<sequence length="105" mass="12233">MPVMTRSMEKIAMLVKKFEEASVKDRSGEEGKEQEKLERFKQKMWGKVTPMDEEELPRTEQRKLDMLEGPHDAAVKGLNEASTNADDRDKDFEEKKLIDINPKEH</sequence>
<feature type="compositionally biased region" description="Basic and acidic residues" evidence="1">
    <location>
        <begin position="85"/>
        <end position="105"/>
    </location>
</feature>
<protein>
    <submittedName>
        <fullName evidence="2">Uncharacterized protein</fullName>
    </submittedName>
</protein>
<evidence type="ECO:0000313" key="2">
    <source>
        <dbReference type="EMBL" id="CDI53770.1"/>
    </source>
</evidence>
<name>A0A077QUR7_9BASI</name>
<reference evidence="2" key="1">
    <citation type="journal article" date="2014" name="Genome Biol. Evol.">
        <title>Gene Loss Rather Than Gene Gain Is Associated with a Host Jump from Monocots to Dicots in the Smut Fungus Melanopsichium pennsylvanicum.</title>
        <authorList>
            <person name="Sharma R."/>
            <person name="Mishra B."/>
            <person name="Runge F."/>
            <person name="Thines M."/>
        </authorList>
    </citation>
    <scope>NUCLEOTIDE SEQUENCE</scope>
    <source>
        <strain evidence="2">4</strain>
    </source>
</reference>
<evidence type="ECO:0000256" key="1">
    <source>
        <dbReference type="SAM" id="MobiDB-lite"/>
    </source>
</evidence>
<feature type="region of interest" description="Disordered" evidence="1">
    <location>
        <begin position="74"/>
        <end position="105"/>
    </location>
</feature>
<proteinExistence type="predicted"/>
<accession>A0A077QUR7</accession>